<gene>
    <name evidence="6" type="ORF">V2J94_03410</name>
</gene>
<comment type="caution">
    <text evidence="6">The sequence shown here is derived from an EMBL/GenBank/DDBJ whole genome shotgun (WGS) entry which is preliminary data.</text>
</comment>
<evidence type="ECO:0000256" key="2">
    <source>
        <dbReference type="ARBA" id="ARBA00023172"/>
    </source>
</evidence>
<evidence type="ECO:0000313" key="7">
    <source>
        <dbReference type="Proteomes" id="UP001354709"/>
    </source>
</evidence>
<dbReference type="PANTHER" id="PTHR30461">
    <property type="entry name" value="DNA-INVERTASE FROM LAMBDOID PROPHAGE"/>
    <property type="match status" value="1"/>
</dbReference>
<name>A0ABU7PPE3_9ACTN</name>
<evidence type="ECO:0000313" key="6">
    <source>
        <dbReference type="EMBL" id="MEE4590954.1"/>
    </source>
</evidence>
<dbReference type="InterPro" id="IPR025161">
    <property type="entry name" value="IS402-like_dom"/>
</dbReference>
<dbReference type="PANTHER" id="PTHR30461:SF2">
    <property type="entry name" value="SERINE RECOMBINASE PINE-RELATED"/>
    <property type="match status" value="1"/>
</dbReference>
<dbReference type="Pfam" id="PF13340">
    <property type="entry name" value="DUF4096"/>
    <property type="match status" value="1"/>
</dbReference>
<protein>
    <submittedName>
        <fullName evidence="6">Recombinase family protein</fullName>
    </submittedName>
</protein>
<dbReference type="InterPro" id="IPR050639">
    <property type="entry name" value="SSR_resolvase"/>
</dbReference>
<dbReference type="Pfam" id="PF00239">
    <property type="entry name" value="Resolvase"/>
    <property type="match status" value="1"/>
</dbReference>
<evidence type="ECO:0000256" key="4">
    <source>
        <dbReference type="SAM" id="MobiDB-lite"/>
    </source>
</evidence>
<dbReference type="InterPro" id="IPR006119">
    <property type="entry name" value="Resolv_N"/>
</dbReference>
<dbReference type="InterPro" id="IPR025827">
    <property type="entry name" value="Zn_ribbon_recom_dom"/>
</dbReference>
<evidence type="ECO:0000259" key="5">
    <source>
        <dbReference type="PROSITE" id="PS51736"/>
    </source>
</evidence>
<feature type="compositionally biased region" description="Polar residues" evidence="4">
    <location>
        <begin position="632"/>
        <end position="642"/>
    </location>
</feature>
<organism evidence="6 7">
    <name type="scientific">Streptomyces asiaticus subsp. ignotus</name>
    <dbReference type="NCBI Taxonomy" id="3098222"/>
    <lineage>
        <taxon>Bacteria</taxon>
        <taxon>Bacillati</taxon>
        <taxon>Actinomycetota</taxon>
        <taxon>Actinomycetes</taxon>
        <taxon>Kitasatosporales</taxon>
        <taxon>Streptomycetaceae</taxon>
        <taxon>Streptomyces</taxon>
        <taxon>Streptomyces violaceusniger group</taxon>
    </lineage>
</organism>
<sequence length="642" mass="71950">MDYLRVSTEEQTKGYGIAYAGKKTTAYIERKDWDHLGTFKDEGVSGSLEADQRDNLKRLMEQARQVPRPFDVVVVSESRAIGRTDRAFWRWVWELEDLGIYVADAKKDIDNTTESGKEAMREEANFAFKEYGRIRQRTQGGIQEKAEDGGLTGGRPRYGYRVENPGKRGLSRVVLDRCDETCGCGQPHEFDVLHLAYVLIVIDGLNVRQAAIRLNVLGHYTRSGKPWSNRNLWSRLVDATSDPVVIFRNPKRAKLGIDGTPLYGETVTIALKPVFTPDEAKQLRAAMARNRRGKGLKKQKQSYPLSRRFFGLCGTHYTGFRLKEASERVYRCSGKVEKYAQAPTCCCPRVHAGSLEQRVWSEVCALLGTPERLRAMSEDWAGLAAGSKINYAQRIADLGKQIEAQDAAIAAVMVVAAKQANSAEAIAKATKTLDEERAQLVKMRAEVQAWQAETEAAGQRARDLQTLADLARTRLHDMPPEQQTEILDLLDVRVTITGPVPKVRKADCSLTRWFRERNRPVPILTEEGWMRVEPILAAAHQRKRNDRLPDRSVLEAILHKARTGTPWPTTGFQSRYHRWVATGLWQEIMELLADEKATPVPAAGALPPLRIEGHIDPRLVLSVGSRPHDTVPTGNGISASEP</sequence>
<feature type="coiled-coil region" evidence="3">
    <location>
        <begin position="426"/>
        <end position="453"/>
    </location>
</feature>
<dbReference type="SUPFAM" id="SSF53041">
    <property type="entry name" value="Resolvase-like"/>
    <property type="match status" value="1"/>
</dbReference>
<accession>A0ABU7PPE3</accession>
<feature type="domain" description="Resolvase/invertase-type recombinase catalytic" evidence="5">
    <location>
        <begin position="1"/>
        <end position="149"/>
    </location>
</feature>
<evidence type="ECO:0000256" key="3">
    <source>
        <dbReference type="SAM" id="Coils"/>
    </source>
</evidence>
<proteinExistence type="predicted"/>
<keyword evidence="1" id="KW-0238">DNA-binding</keyword>
<dbReference type="PROSITE" id="PS51736">
    <property type="entry name" value="RECOMBINASES_3"/>
    <property type="match status" value="1"/>
</dbReference>
<keyword evidence="7" id="KW-1185">Reference proteome</keyword>
<dbReference type="EMBL" id="JAZBJO010000001">
    <property type="protein sequence ID" value="MEE4590954.1"/>
    <property type="molecule type" value="Genomic_DNA"/>
</dbReference>
<dbReference type="CDD" id="cd00338">
    <property type="entry name" value="Ser_Recombinase"/>
    <property type="match status" value="1"/>
</dbReference>
<reference evidence="6 7" key="1">
    <citation type="submission" date="2023-11" db="EMBL/GenBank/DDBJ databases">
        <title>30 novel species of actinomycetes from the DSMZ collection.</title>
        <authorList>
            <person name="Nouioui I."/>
        </authorList>
    </citation>
    <scope>NUCLEOTIDE SEQUENCE [LARGE SCALE GENOMIC DNA]</scope>
    <source>
        <strain evidence="6 7">DSM 41524</strain>
    </source>
</reference>
<dbReference type="Pfam" id="PF13408">
    <property type="entry name" value="Zn_ribbon_recom"/>
    <property type="match status" value="1"/>
</dbReference>
<dbReference type="Proteomes" id="UP001354709">
    <property type="component" value="Unassembled WGS sequence"/>
</dbReference>
<dbReference type="SMART" id="SM00857">
    <property type="entry name" value="Resolvase"/>
    <property type="match status" value="1"/>
</dbReference>
<keyword evidence="2" id="KW-0233">DNA recombination</keyword>
<feature type="region of interest" description="Disordered" evidence="4">
    <location>
        <begin position="623"/>
        <end position="642"/>
    </location>
</feature>
<dbReference type="Gene3D" id="3.40.50.1390">
    <property type="entry name" value="Resolvase, N-terminal catalytic domain"/>
    <property type="match status" value="1"/>
</dbReference>
<dbReference type="InterPro" id="IPR036162">
    <property type="entry name" value="Resolvase-like_N_sf"/>
</dbReference>
<keyword evidence="3" id="KW-0175">Coiled coil</keyword>
<evidence type="ECO:0000256" key="1">
    <source>
        <dbReference type="ARBA" id="ARBA00023125"/>
    </source>
</evidence>